<accession>A0A939K036</accession>
<evidence type="ECO:0000313" key="8">
    <source>
        <dbReference type="Proteomes" id="UP000664795"/>
    </source>
</evidence>
<evidence type="ECO:0000259" key="6">
    <source>
        <dbReference type="Pfam" id="PF01881"/>
    </source>
</evidence>
<dbReference type="GO" id="GO:0003723">
    <property type="term" value="F:RNA binding"/>
    <property type="evidence" value="ECO:0007669"/>
    <property type="project" value="UniProtKB-KW"/>
</dbReference>
<dbReference type="GO" id="GO:0016788">
    <property type="term" value="F:hydrolase activity, acting on ester bonds"/>
    <property type="evidence" value="ECO:0007669"/>
    <property type="project" value="InterPro"/>
</dbReference>
<organism evidence="7 8">
    <name type="scientific">Fibrella aquatilis</name>
    <dbReference type="NCBI Taxonomy" id="2817059"/>
    <lineage>
        <taxon>Bacteria</taxon>
        <taxon>Pseudomonadati</taxon>
        <taxon>Bacteroidota</taxon>
        <taxon>Cytophagia</taxon>
        <taxon>Cytophagales</taxon>
        <taxon>Spirosomataceae</taxon>
        <taxon>Fibrella</taxon>
    </lineage>
</organism>
<comment type="similarity">
    <text evidence="1">Belongs to the CRISPR-associated protein Cas6/Cse3/CasE family.</text>
</comment>
<sequence>MQFTLRLLATESSARIPFNYQYLLTGWLYRVLADADGDYARFLHERGYQVASGTWSRKTFKLFTFSDLRMHGYEVRPKEGCFVLTSPVVDWTLSFYVEQAAEAFIMGLFQDQHLTLVNRHFQTELAVERVETLALPSLTDTLTLRTLSPIVVAQKDNTGMDQYLHPYDDAFGPLLLINLIDKYRSTRIDANFDTDEPNLKNFSFEPLTKPDRLRSRLVTIKEGSPQETKVRGWHSLDFRLHGPAEVLEAGFLAGLGRYNAEGFGCVGARG</sequence>
<dbReference type="GO" id="GO:0051607">
    <property type="term" value="P:defense response to virus"/>
    <property type="evidence" value="ECO:0007669"/>
    <property type="project" value="UniProtKB-KW"/>
</dbReference>
<dbReference type="CDD" id="cd21140">
    <property type="entry name" value="Cas6_I-like"/>
    <property type="match status" value="1"/>
</dbReference>
<comment type="caution">
    <text evidence="7">The sequence shown here is derived from an EMBL/GenBank/DDBJ whole genome shotgun (WGS) entry which is preliminary data.</text>
</comment>
<dbReference type="InterPro" id="IPR010156">
    <property type="entry name" value="CRISPR-assoc_prot_Cas6"/>
</dbReference>
<dbReference type="Pfam" id="PF21350">
    <property type="entry name" value="Cas6_I-A"/>
    <property type="match status" value="1"/>
</dbReference>
<evidence type="ECO:0000256" key="2">
    <source>
        <dbReference type="ARBA" id="ARBA00022884"/>
    </source>
</evidence>
<dbReference type="Gene3D" id="3.30.70.1890">
    <property type="match status" value="1"/>
</dbReference>
<protein>
    <submittedName>
        <fullName evidence="7">CRISPR-associated endoribonuclease Cas6</fullName>
    </submittedName>
</protein>
<feature type="site" description="Transition state stabilizer" evidence="4">
    <location>
        <position position="61"/>
    </location>
</feature>
<gene>
    <name evidence="7" type="primary">cas6</name>
    <name evidence="7" type="ORF">J2I48_13715</name>
</gene>
<keyword evidence="2" id="KW-0694">RNA-binding</keyword>
<dbReference type="NCBIfam" id="TIGR01877">
    <property type="entry name" value="cas_cas6"/>
    <property type="match status" value="1"/>
</dbReference>
<reference evidence="7 8" key="1">
    <citation type="submission" date="2021-03" db="EMBL/GenBank/DDBJ databases">
        <title>Fibrella sp. HMF5036 genome sequencing and assembly.</title>
        <authorList>
            <person name="Kang H."/>
            <person name="Kim H."/>
            <person name="Bae S."/>
            <person name="Joh K."/>
        </authorList>
    </citation>
    <scope>NUCLEOTIDE SEQUENCE [LARGE SCALE GENOMIC DNA]</scope>
    <source>
        <strain evidence="7 8">HMF5036</strain>
    </source>
</reference>
<dbReference type="InterPro" id="IPR049435">
    <property type="entry name" value="Cas_Cas6_C"/>
</dbReference>
<evidence type="ECO:0000256" key="3">
    <source>
        <dbReference type="ARBA" id="ARBA00023118"/>
    </source>
</evidence>
<evidence type="ECO:0000313" key="7">
    <source>
        <dbReference type="EMBL" id="MBO0932063.1"/>
    </source>
</evidence>
<dbReference type="Proteomes" id="UP000664795">
    <property type="component" value="Unassembled WGS sequence"/>
</dbReference>
<keyword evidence="8" id="KW-1185">Reference proteome</keyword>
<dbReference type="PIRSF" id="PIRSF005054">
    <property type="entry name" value="PF1131"/>
    <property type="match status" value="1"/>
</dbReference>
<dbReference type="RefSeq" id="WP_207336034.1">
    <property type="nucleotide sequence ID" value="NZ_JAFMYU010000010.1"/>
</dbReference>
<feature type="active site" description="Proton acceptor" evidence="5">
    <location>
        <position position="29"/>
    </location>
</feature>
<feature type="domain" description="CRISPR associated protein Cas6 C-terminal" evidence="6">
    <location>
        <begin position="141"/>
        <end position="266"/>
    </location>
</feature>
<dbReference type="EMBL" id="JAFMYU010000010">
    <property type="protein sequence ID" value="MBO0932063.1"/>
    <property type="molecule type" value="Genomic_DNA"/>
</dbReference>
<evidence type="ECO:0000256" key="5">
    <source>
        <dbReference type="PIRSR" id="PIRSR005054-50"/>
    </source>
</evidence>
<evidence type="ECO:0000256" key="4">
    <source>
        <dbReference type="PIRSR" id="PIRSR005054-1"/>
    </source>
</evidence>
<dbReference type="PANTHER" id="PTHR36984">
    <property type="entry name" value="CRISPR-ASSOCIATED ENDORIBONUCLEASE CAS6 1"/>
    <property type="match status" value="1"/>
</dbReference>
<feature type="active site" description="Proton donor" evidence="5">
    <location>
        <position position="44"/>
    </location>
</feature>
<evidence type="ECO:0000256" key="1">
    <source>
        <dbReference type="ARBA" id="ARBA00005937"/>
    </source>
</evidence>
<name>A0A939K036_9BACT</name>
<dbReference type="AlphaFoldDB" id="A0A939K036"/>
<dbReference type="Gene3D" id="3.30.70.1900">
    <property type="match status" value="1"/>
</dbReference>
<dbReference type="Pfam" id="PF01881">
    <property type="entry name" value="Cas_Cas6_C"/>
    <property type="match status" value="1"/>
</dbReference>
<proteinExistence type="inferred from homology"/>
<dbReference type="PANTHER" id="PTHR36984:SF1">
    <property type="entry name" value="CRISPR-ASSOCIATED ENDORIBONUCLEASE CAS6 1"/>
    <property type="match status" value="1"/>
</dbReference>
<keyword evidence="3" id="KW-0051">Antiviral defense</keyword>
<dbReference type="InterPro" id="IPR045747">
    <property type="entry name" value="CRISPR-assoc_prot_Cas6_N_sf"/>
</dbReference>